<dbReference type="EMBL" id="CP016379">
    <property type="protein sequence ID" value="AZR72067.1"/>
    <property type="molecule type" value="Genomic_DNA"/>
</dbReference>
<dbReference type="InterPro" id="IPR016181">
    <property type="entry name" value="Acyl_CoA_acyltransferase"/>
</dbReference>
<evidence type="ECO:0000259" key="1">
    <source>
        <dbReference type="PROSITE" id="PS51186"/>
    </source>
</evidence>
<name>A0A3Q9HNT5_9FIRM</name>
<dbReference type="PANTHER" id="PTHR42919:SF26">
    <property type="entry name" value="ACETYLTRANSFERASE"/>
    <property type="match status" value="1"/>
</dbReference>
<keyword evidence="2" id="KW-0808">Transferase</keyword>
<dbReference type="PANTHER" id="PTHR42919">
    <property type="entry name" value="N-ALPHA-ACETYLTRANSFERASE"/>
    <property type="match status" value="1"/>
</dbReference>
<dbReference type="InterPro" id="IPR000182">
    <property type="entry name" value="GNAT_dom"/>
</dbReference>
<evidence type="ECO:0000313" key="3">
    <source>
        <dbReference type="Proteomes" id="UP000267250"/>
    </source>
</evidence>
<dbReference type="Gene3D" id="3.40.630.30">
    <property type="match status" value="1"/>
</dbReference>
<dbReference type="OrthoDB" id="7365228at2"/>
<dbReference type="SUPFAM" id="SSF55729">
    <property type="entry name" value="Acyl-CoA N-acyltransferases (Nat)"/>
    <property type="match status" value="1"/>
</dbReference>
<dbReference type="PROSITE" id="PS51186">
    <property type="entry name" value="GNAT"/>
    <property type="match status" value="1"/>
</dbReference>
<accession>A0A3Q9HNT5</accession>
<sequence>MKEKLAFEIVNAKEKDRQWLIKYVSENWGSSKIVSRGKVHQVEELPALIAKTLDGEYVGLLCYRIDSDECEVVVLESLKENCGVGTALMERVQSIAKEARCKRVWLITTNDNLHALKFYQKRGYSLVAVYRNAVEEARRFKPQIPLIGNDGIPVRDEIELEMIL</sequence>
<proteinExistence type="predicted"/>
<dbReference type="Proteomes" id="UP000267250">
    <property type="component" value="Chromosome"/>
</dbReference>
<dbReference type="Pfam" id="PF00583">
    <property type="entry name" value="Acetyltransf_1"/>
    <property type="match status" value="1"/>
</dbReference>
<dbReference type="InterPro" id="IPR051556">
    <property type="entry name" value="N-term/lysine_N-AcTrnsfr"/>
</dbReference>
<organism evidence="2 3">
    <name type="scientific">Anoxybacter fermentans</name>
    <dbReference type="NCBI Taxonomy" id="1323375"/>
    <lineage>
        <taxon>Bacteria</taxon>
        <taxon>Bacillati</taxon>
        <taxon>Bacillota</taxon>
        <taxon>Clostridia</taxon>
        <taxon>Halanaerobiales</taxon>
        <taxon>Anoxybacter</taxon>
    </lineage>
</organism>
<dbReference type="RefSeq" id="WP_127015396.1">
    <property type="nucleotide sequence ID" value="NZ_CP016379.1"/>
</dbReference>
<dbReference type="GO" id="GO:0016747">
    <property type="term" value="F:acyltransferase activity, transferring groups other than amino-acyl groups"/>
    <property type="evidence" value="ECO:0007669"/>
    <property type="project" value="InterPro"/>
</dbReference>
<dbReference type="CDD" id="cd04301">
    <property type="entry name" value="NAT_SF"/>
    <property type="match status" value="1"/>
</dbReference>
<feature type="domain" description="N-acetyltransferase" evidence="1">
    <location>
        <begin position="7"/>
        <end position="145"/>
    </location>
</feature>
<dbReference type="AlphaFoldDB" id="A0A3Q9HNT5"/>
<dbReference type="KEGG" id="aft:BBF96_00865"/>
<evidence type="ECO:0000313" key="2">
    <source>
        <dbReference type="EMBL" id="AZR72067.1"/>
    </source>
</evidence>
<gene>
    <name evidence="2" type="ORF">BBF96_00865</name>
</gene>
<keyword evidence="3" id="KW-1185">Reference proteome</keyword>
<protein>
    <submittedName>
        <fullName evidence="2">Acetyltransferase</fullName>
    </submittedName>
</protein>
<reference evidence="2 3" key="1">
    <citation type="submission" date="2016-07" db="EMBL/GenBank/DDBJ databases">
        <title>Genome and transcriptome analysis of iron-reducing fermentative bacteria Anoxybacter fermentans.</title>
        <authorList>
            <person name="Zeng X."/>
            <person name="Shao Z."/>
        </authorList>
    </citation>
    <scope>NUCLEOTIDE SEQUENCE [LARGE SCALE GENOMIC DNA]</scope>
    <source>
        <strain evidence="2 3">DY22613</strain>
    </source>
</reference>